<accession>A0A8J3YIQ1</accession>
<dbReference type="Proteomes" id="UP000619260">
    <property type="component" value="Unassembled WGS sequence"/>
</dbReference>
<comment type="caution">
    <text evidence="1">The sequence shown here is derived from an EMBL/GenBank/DDBJ whole genome shotgun (WGS) entry which is preliminary data.</text>
</comment>
<reference evidence="1" key="1">
    <citation type="submission" date="2021-01" db="EMBL/GenBank/DDBJ databases">
        <title>Whole genome shotgun sequence of Virgisporangium aliadipatigenens NBRC 105644.</title>
        <authorList>
            <person name="Komaki H."/>
            <person name="Tamura T."/>
        </authorList>
    </citation>
    <scope>NUCLEOTIDE SEQUENCE</scope>
    <source>
        <strain evidence="1">NBRC 105644</strain>
    </source>
</reference>
<dbReference type="RefSeq" id="WP_203899571.1">
    <property type="nucleotide sequence ID" value="NZ_BOPF01000009.1"/>
</dbReference>
<dbReference type="AlphaFoldDB" id="A0A8J3YIQ1"/>
<proteinExistence type="predicted"/>
<dbReference type="EMBL" id="BOPF01000009">
    <property type="protein sequence ID" value="GIJ46024.1"/>
    <property type="molecule type" value="Genomic_DNA"/>
</dbReference>
<evidence type="ECO:0000313" key="2">
    <source>
        <dbReference type="Proteomes" id="UP000619260"/>
    </source>
</evidence>
<sequence>MTPDDLRAGLLGHPKWDWLVAAEAHVRADPDAVATLFARAERTLGRDPLPGRPQWTSGRAGRALLLVALARTPDRVDRITTVYTQGDTAERIAVLQALPMLPIGAAAAPLLHDALRTNDARLVAAALGPYAAHLDQPSWRQGVVKCVFMGIPLDAVDRLDERADAGLAAMLAALAEERTAAGRAVPDDALALLHRLTESAS</sequence>
<gene>
    <name evidence="1" type="ORF">Val02_29100</name>
</gene>
<dbReference type="NCBIfam" id="NF035938">
    <property type="entry name" value="EboA_domain"/>
    <property type="match status" value="1"/>
</dbReference>
<dbReference type="InterPro" id="IPR047715">
    <property type="entry name" value="EboA_dom"/>
</dbReference>
<organism evidence="1 2">
    <name type="scientific">Virgisporangium aliadipatigenens</name>
    <dbReference type="NCBI Taxonomy" id="741659"/>
    <lineage>
        <taxon>Bacteria</taxon>
        <taxon>Bacillati</taxon>
        <taxon>Actinomycetota</taxon>
        <taxon>Actinomycetes</taxon>
        <taxon>Micromonosporales</taxon>
        <taxon>Micromonosporaceae</taxon>
        <taxon>Virgisporangium</taxon>
    </lineage>
</organism>
<evidence type="ECO:0008006" key="3">
    <source>
        <dbReference type="Google" id="ProtNLM"/>
    </source>
</evidence>
<evidence type="ECO:0000313" key="1">
    <source>
        <dbReference type="EMBL" id="GIJ46024.1"/>
    </source>
</evidence>
<keyword evidence="2" id="KW-1185">Reference proteome</keyword>
<protein>
    <recommendedName>
        <fullName evidence="3">Sugar phosphate isomerase</fullName>
    </recommendedName>
</protein>
<name>A0A8J3YIQ1_9ACTN</name>